<protein>
    <recommendedName>
        <fullName evidence="3">Gluconate 2-dehydrogenase subunit 3-like protein</fullName>
    </recommendedName>
</protein>
<evidence type="ECO:0000313" key="1">
    <source>
        <dbReference type="EMBL" id="TCL54839.1"/>
    </source>
</evidence>
<evidence type="ECO:0008006" key="3">
    <source>
        <dbReference type="Google" id="ProtNLM"/>
    </source>
</evidence>
<keyword evidence="2" id="KW-1185">Reference proteome</keyword>
<accession>A0A4R1QM91</accession>
<reference evidence="1 2" key="1">
    <citation type="submission" date="2019-03" db="EMBL/GenBank/DDBJ databases">
        <title>Genomic Encyclopedia of Type Strains, Phase IV (KMG-IV): sequencing the most valuable type-strain genomes for metagenomic binning, comparative biology and taxonomic classification.</title>
        <authorList>
            <person name="Goeker M."/>
        </authorList>
    </citation>
    <scope>NUCLEOTIDE SEQUENCE [LARGE SCALE GENOMIC DNA]</scope>
    <source>
        <strain evidence="1 2">DSM 100556</strain>
    </source>
</reference>
<dbReference type="OrthoDB" id="1927593at2"/>
<dbReference type="EMBL" id="SLUO01000018">
    <property type="protein sequence ID" value="TCL54839.1"/>
    <property type="molecule type" value="Genomic_DNA"/>
</dbReference>
<dbReference type="STRING" id="1469948.GCA_000732725_03487"/>
<dbReference type="AlphaFoldDB" id="A0A4R1QM91"/>
<dbReference type="Proteomes" id="UP000295718">
    <property type="component" value="Unassembled WGS sequence"/>
</dbReference>
<sequence>MLYETVNGIDDLINDYSMPHFLDTLMAFVEAVIPWTPRLAAEYGEIQYPGAIDALTYEYLILSLHELGGVALLKSTVATLDMAARELLIRGGNEFSLDIMGGKAINFAALVPSDRLAALNILKQQEIASYNSPMFTDKYVVDMLLKMTMMGYYSEWFGYGSTRLDEPNQRVFEFMPIGWQQVSYPGPDRD</sequence>
<organism evidence="1 2">
    <name type="scientific">Kineothrix alysoides</name>
    <dbReference type="NCBI Taxonomy" id="1469948"/>
    <lineage>
        <taxon>Bacteria</taxon>
        <taxon>Bacillati</taxon>
        <taxon>Bacillota</taxon>
        <taxon>Clostridia</taxon>
        <taxon>Lachnospirales</taxon>
        <taxon>Lachnospiraceae</taxon>
        <taxon>Kineothrix</taxon>
    </lineage>
</organism>
<comment type="caution">
    <text evidence="1">The sequence shown here is derived from an EMBL/GenBank/DDBJ whole genome shotgun (WGS) entry which is preliminary data.</text>
</comment>
<evidence type="ECO:0000313" key="2">
    <source>
        <dbReference type="Proteomes" id="UP000295718"/>
    </source>
</evidence>
<proteinExistence type="predicted"/>
<dbReference type="RefSeq" id="WP_031392110.1">
    <property type="nucleotide sequence ID" value="NZ_JPNB01000002.1"/>
</dbReference>
<gene>
    <name evidence="1" type="ORF">EDD76_11881</name>
</gene>
<name>A0A4R1QM91_9FIRM</name>